<sequence length="123" mass="13737">MIEVIDAPDHVAAFRIAGTVTAADYDQIIPEIEDTLAEHKEIGVLADLAAMEDMTGEALQRDLQYGMGKLGELHRFKRAAVISDKQWIKGATEMADKLFPQIDARVFSPDEKDEALRWVSDLH</sequence>
<dbReference type="RefSeq" id="WP_380094060.1">
    <property type="nucleotide sequence ID" value="NZ_JBHRYD010000001.1"/>
</dbReference>
<comment type="caution">
    <text evidence="1">The sequence shown here is derived from an EMBL/GenBank/DDBJ whole genome shotgun (WGS) entry which is preliminary data.</text>
</comment>
<name>A0ABV7WXZ2_9HYPH</name>
<dbReference type="Proteomes" id="UP001595613">
    <property type="component" value="Unassembled WGS sequence"/>
</dbReference>
<proteinExistence type="predicted"/>
<organism evidence="1 2">
    <name type="scientific">Devosia honganensis</name>
    <dbReference type="NCBI Taxonomy" id="1610527"/>
    <lineage>
        <taxon>Bacteria</taxon>
        <taxon>Pseudomonadati</taxon>
        <taxon>Pseudomonadota</taxon>
        <taxon>Alphaproteobacteria</taxon>
        <taxon>Hyphomicrobiales</taxon>
        <taxon>Devosiaceae</taxon>
        <taxon>Devosia</taxon>
    </lineage>
</organism>
<dbReference type="EMBL" id="JBHRYD010000001">
    <property type="protein sequence ID" value="MFC3703325.1"/>
    <property type="molecule type" value="Genomic_DNA"/>
</dbReference>
<accession>A0ABV7WXZ2</accession>
<keyword evidence="2" id="KW-1185">Reference proteome</keyword>
<reference evidence="2" key="1">
    <citation type="journal article" date="2019" name="Int. J. Syst. Evol. Microbiol.">
        <title>The Global Catalogue of Microorganisms (GCM) 10K type strain sequencing project: providing services to taxonomists for standard genome sequencing and annotation.</title>
        <authorList>
            <consortium name="The Broad Institute Genomics Platform"/>
            <consortium name="The Broad Institute Genome Sequencing Center for Infectious Disease"/>
            <person name="Wu L."/>
            <person name="Ma J."/>
        </authorList>
    </citation>
    <scope>NUCLEOTIDE SEQUENCE [LARGE SCALE GENOMIC DNA]</scope>
    <source>
        <strain evidence="2">KCTC 42281</strain>
    </source>
</reference>
<dbReference type="InterPro" id="IPR038396">
    <property type="entry name" value="SpoIIAA-like_sf"/>
</dbReference>
<dbReference type="Pfam" id="PF11964">
    <property type="entry name" value="SpoIIAA-like"/>
    <property type="match status" value="1"/>
</dbReference>
<dbReference type="SUPFAM" id="SSF52091">
    <property type="entry name" value="SpoIIaa-like"/>
    <property type="match status" value="1"/>
</dbReference>
<dbReference type="InterPro" id="IPR036513">
    <property type="entry name" value="STAS_dom_sf"/>
</dbReference>
<gene>
    <name evidence="1" type="ORF">ACFOOL_00985</name>
</gene>
<evidence type="ECO:0000313" key="2">
    <source>
        <dbReference type="Proteomes" id="UP001595613"/>
    </source>
</evidence>
<dbReference type="InterPro" id="IPR021866">
    <property type="entry name" value="SpoIIAA-like"/>
</dbReference>
<evidence type="ECO:0000313" key="1">
    <source>
        <dbReference type="EMBL" id="MFC3703325.1"/>
    </source>
</evidence>
<protein>
    <submittedName>
        <fullName evidence="1">STAS/SEC14 domain-containing protein</fullName>
    </submittedName>
</protein>
<dbReference type="Gene3D" id="3.40.50.10600">
    <property type="entry name" value="SpoIIaa-like domains"/>
    <property type="match status" value="1"/>
</dbReference>